<dbReference type="AlphaFoldDB" id="A0A445FR53"/>
<evidence type="ECO:0000313" key="5">
    <source>
        <dbReference type="Proteomes" id="UP000289340"/>
    </source>
</evidence>
<dbReference type="PANTHER" id="PTHR47939:SF6">
    <property type="entry name" value="OS03G0168400 PROTEIN"/>
    <property type="match status" value="1"/>
</dbReference>
<organism evidence="4 5">
    <name type="scientific">Glycine soja</name>
    <name type="common">Wild soybean</name>
    <dbReference type="NCBI Taxonomy" id="3848"/>
    <lineage>
        <taxon>Eukaryota</taxon>
        <taxon>Viridiplantae</taxon>
        <taxon>Streptophyta</taxon>
        <taxon>Embryophyta</taxon>
        <taxon>Tracheophyta</taxon>
        <taxon>Spermatophyta</taxon>
        <taxon>Magnoliopsida</taxon>
        <taxon>eudicotyledons</taxon>
        <taxon>Gunneridae</taxon>
        <taxon>Pentapetalae</taxon>
        <taxon>rosids</taxon>
        <taxon>fabids</taxon>
        <taxon>Fabales</taxon>
        <taxon>Fabaceae</taxon>
        <taxon>Papilionoideae</taxon>
        <taxon>50 kb inversion clade</taxon>
        <taxon>NPAAA clade</taxon>
        <taxon>indigoferoid/millettioid clade</taxon>
        <taxon>Phaseoleae</taxon>
        <taxon>Glycine</taxon>
        <taxon>Glycine subgen. Soja</taxon>
    </lineage>
</organism>
<gene>
    <name evidence="4" type="ORF">D0Y65_047956</name>
</gene>
<dbReference type="Proteomes" id="UP000289340">
    <property type="component" value="Chromosome 18"/>
</dbReference>
<dbReference type="NCBIfam" id="TIGR00756">
    <property type="entry name" value="PPR"/>
    <property type="match status" value="6"/>
</dbReference>
<reference evidence="4 5" key="1">
    <citation type="submission" date="2018-09" db="EMBL/GenBank/DDBJ databases">
        <title>A high-quality reference genome of wild soybean provides a powerful tool to mine soybean genomes.</title>
        <authorList>
            <person name="Xie M."/>
            <person name="Chung C.Y.L."/>
            <person name="Li M.-W."/>
            <person name="Wong F.-L."/>
            <person name="Chan T.-F."/>
            <person name="Lam H.-M."/>
        </authorList>
    </citation>
    <scope>NUCLEOTIDE SEQUENCE [LARGE SCALE GENOMIC DNA]</scope>
    <source>
        <strain evidence="5">cv. W05</strain>
        <tissue evidence="4">Hypocotyl of etiolated seedlings</tissue>
    </source>
</reference>
<evidence type="ECO:0000256" key="2">
    <source>
        <dbReference type="ARBA" id="ARBA00022737"/>
    </source>
</evidence>
<dbReference type="Pfam" id="PF13041">
    <property type="entry name" value="PPR_2"/>
    <property type="match status" value="2"/>
</dbReference>
<feature type="repeat" description="PPR" evidence="3">
    <location>
        <begin position="1006"/>
        <end position="1040"/>
    </location>
</feature>
<evidence type="ECO:0000256" key="3">
    <source>
        <dbReference type="PROSITE-ProRule" id="PRU00708"/>
    </source>
</evidence>
<dbReference type="Gramene" id="XM_028356822.1">
    <property type="protein sequence ID" value="XP_028212623.1"/>
    <property type="gene ID" value="LOC114395116"/>
</dbReference>
<dbReference type="Pfam" id="PF01535">
    <property type="entry name" value="PPR"/>
    <property type="match status" value="5"/>
</dbReference>
<keyword evidence="5" id="KW-1185">Reference proteome</keyword>
<feature type="repeat" description="PPR" evidence="3">
    <location>
        <begin position="901"/>
        <end position="935"/>
    </location>
</feature>
<dbReference type="PANTHER" id="PTHR47939">
    <property type="entry name" value="MEMBRANE-ASSOCIATED SALT-INDUCIBLE PROTEIN-LIKE"/>
    <property type="match status" value="1"/>
</dbReference>
<comment type="similarity">
    <text evidence="1">Belongs to the PPR family. P subfamily.</text>
</comment>
<dbReference type="InterPro" id="IPR050667">
    <property type="entry name" value="PPR-containing_protein"/>
</dbReference>
<evidence type="ECO:0000313" key="4">
    <source>
        <dbReference type="EMBL" id="RZB51334.1"/>
    </source>
</evidence>
<feature type="repeat" description="PPR" evidence="3">
    <location>
        <begin position="346"/>
        <end position="380"/>
    </location>
</feature>
<dbReference type="Gene3D" id="1.25.40.10">
    <property type="entry name" value="Tetratricopeptide repeat domain"/>
    <property type="match status" value="8"/>
</dbReference>
<dbReference type="PROSITE" id="PS51375">
    <property type="entry name" value="PPR"/>
    <property type="match status" value="9"/>
</dbReference>
<name>A0A445FR53_GLYSO</name>
<accession>A0A445FR53</accession>
<feature type="repeat" description="PPR" evidence="3">
    <location>
        <begin position="1111"/>
        <end position="1145"/>
    </location>
</feature>
<dbReference type="InterPro" id="IPR002885">
    <property type="entry name" value="PPR_rpt"/>
</dbReference>
<dbReference type="InterPro" id="IPR011990">
    <property type="entry name" value="TPR-like_helical_dom_sf"/>
</dbReference>
<sequence length="1186" mass="134315">MLHSLFTLRRHRHRLCSSLSNIPTAQNHNINLLDNNASLKPHLLELSLAIPETTRTCWRLPALGPSHVLQLLLALESHSVTVEKVRSLWEIFKWGAHKNVALNSKHPSQSLETMTSLLVQVGLFEEAEDLLFALESNEIFYDLVKGYVAARDWEKGVFVYDVMKGRGKVPSKDCYGVLIDLLVKVKRTGLASRVAFDLVDLGVPLSGDEVKALEKVMVQLCVDGKIQEARNMVKKVLVLNSEVSSLVFDEIAFGYCEKRDFKDLLSFFVEVKCAPSVMAANRVVNSLCSSYGVERAGLFLQELESLGFSPDEVTYGILIGWSCREGKMRNALSCLSVMLSKSFVPHVYTYNALISGLFKLGMLDHARDIVDEMIERGILPDISTFRVLIAGYCKSRRFDEVKSLIHEMENRGLIKLALMENPISKAFLILGLGPLSVKLKRDNDGGLSKTEFFDEVGNGLYLDTDVDEYDKHITLDLEESMVPNFNSFVSKECSDGNLKNALVLVEEMLCWGQELLFPEFSNLVRQLCSSRSQIKSMTKLLEQMPKSAHKLDPETLNLVVQAYSKKGLLFKAKIILDGMLQNEFHVKNETYTAILMPLCKKGNMKDFSYYWDVACRNKWLPSLEDFKCLLVHICHWKMLKEASQFLEIMLLSYPYLKSDICHVFLEVLSSTGLADTALVVLKQLQPCFNLDHTDYNHLIRGLCNEGKFSLAFTVLDDMLDRSLAPCLDVSVLLIPQLCKAHRYDKAIALKDIILKEQPSFSHAADCALICGFCNMGSTGKADTLFRDMLSKGLTPDDELCNIIIQGHCHVNDLRKVGELLGFAIRKDWELSLTSYKNLVRLVCRKGRVQFALSLKNLMLAQCPLDGLIIYNILMFYLLKDGNSLDVNKILTEMEEKKVVLDEVGHNFLVYGFLQCRDLSSSLHYLTTMISKGLKPSNRSLRKVISKLCDAGNLKKALKLSQEMRLRGWMHDSSIQTSIVESLLLCGNIQGAETFLDRMGEESLTPDDINYDYLIKCFCQHGRLNKAVHLMNTMLKKHNIPVSTSYDFIIHGFCAQNKLDIALNFYSEMLSWNLKPRIDTVEMLLHRFCQDGKTELAEQFLVDMSHGGETPTRKMYCTVIKSYHMKKNLRKASELLQAMQENGYQPDFETHWSLISNLNSAKAKDTDNASKGFLSRLLFKSGFLQKK</sequence>
<proteinExistence type="inferred from homology"/>
<feature type="repeat" description="PPR" evidence="3">
    <location>
        <begin position="761"/>
        <end position="795"/>
    </location>
</feature>
<feature type="repeat" description="PPR" evidence="3">
    <location>
        <begin position="1041"/>
        <end position="1075"/>
    </location>
</feature>
<feature type="repeat" description="PPR" evidence="3">
    <location>
        <begin position="691"/>
        <end position="725"/>
    </location>
</feature>
<feature type="repeat" description="PPR" evidence="3">
    <location>
        <begin position="381"/>
        <end position="415"/>
    </location>
</feature>
<keyword evidence="2" id="KW-0677">Repeat</keyword>
<dbReference type="Pfam" id="PF12854">
    <property type="entry name" value="PPR_1"/>
    <property type="match status" value="1"/>
</dbReference>
<feature type="repeat" description="PPR" evidence="3">
    <location>
        <begin position="311"/>
        <end position="345"/>
    </location>
</feature>
<protein>
    <submittedName>
        <fullName evidence="4">Pentatricopeptide repeat-containing protein, mitochondrial</fullName>
    </submittedName>
</protein>
<evidence type="ECO:0000256" key="1">
    <source>
        <dbReference type="ARBA" id="ARBA00007626"/>
    </source>
</evidence>
<comment type="caution">
    <text evidence="4">The sequence shown here is derived from an EMBL/GenBank/DDBJ whole genome shotgun (WGS) entry which is preliminary data.</text>
</comment>
<dbReference type="EMBL" id="QZWG01000018">
    <property type="protein sequence ID" value="RZB51334.1"/>
    <property type="molecule type" value="Genomic_DNA"/>
</dbReference>